<accession>A0A0D3DPL3</accession>
<organism evidence="1 2">
    <name type="scientific">Brassica oleracea var. oleracea</name>
    <dbReference type="NCBI Taxonomy" id="109376"/>
    <lineage>
        <taxon>Eukaryota</taxon>
        <taxon>Viridiplantae</taxon>
        <taxon>Streptophyta</taxon>
        <taxon>Embryophyta</taxon>
        <taxon>Tracheophyta</taxon>
        <taxon>Spermatophyta</taxon>
        <taxon>Magnoliopsida</taxon>
        <taxon>eudicotyledons</taxon>
        <taxon>Gunneridae</taxon>
        <taxon>Pentapetalae</taxon>
        <taxon>rosids</taxon>
        <taxon>malvids</taxon>
        <taxon>Brassicales</taxon>
        <taxon>Brassicaceae</taxon>
        <taxon>Brassiceae</taxon>
        <taxon>Brassica</taxon>
    </lineage>
</organism>
<dbReference type="EnsemblPlants" id="Bo8g065770.1">
    <property type="protein sequence ID" value="Bo8g065770.1"/>
    <property type="gene ID" value="Bo8g065770"/>
</dbReference>
<dbReference type="AlphaFoldDB" id="A0A0D3DPL3"/>
<evidence type="ECO:0000313" key="1">
    <source>
        <dbReference type="EnsemblPlants" id="Bo8g065770.1"/>
    </source>
</evidence>
<name>A0A0D3DPL3_BRAOL</name>
<protein>
    <submittedName>
        <fullName evidence="1">Uncharacterized protein</fullName>
    </submittedName>
</protein>
<dbReference type="Gramene" id="Bo8g065770.1">
    <property type="protein sequence ID" value="Bo8g065770.1"/>
    <property type="gene ID" value="Bo8g065770"/>
</dbReference>
<reference evidence="1" key="2">
    <citation type="submission" date="2015-03" db="UniProtKB">
        <authorList>
            <consortium name="EnsemblPlants"/>
        </authorList>
    </citation>
    <scope>IDENTIFICATION</scope>
</reference>
<dbReference type="HOGENOM" id="CLU_2609388_0_0_1"/>
<evidence type="ECO:0000313" key="2">
    <source>
        <dbReference type="Proteomes" id="UP000032141"/>
    </source>
</evidence>
<keyword evidence="2" id="KW-1185">Reference proteome</keyword>
<reference evidence="1 2" key="1">
    <citation type="journal article" date="2014" name="Genome Biol.">
        <title>Transcriptome and methylome profiling reveals relics of genome dominance in the mesopolyploid Brassica oleracea.</title>
        <authorList>
            <person name="Parkin I.A."/>
            <person name="Koh C."/>
            <person name="Tang H."/>
            <person name="Robinson S.J."/>
            <person name="Kagale S."/>
            <person name="Clarke W.E."/>
            <person name="Town C.D."/>
            <person name="Nixon J."/>
            <person name="Krishnakumar V."/>
            <person name="Bidwell S.L."/>
            <person name="Denoeud F."/>
            <person name="Belcram H."/>
            <person name="Links M.G."/>
            <person name="Just J."/>
            <person name="Clarke C."/>
            <person name="Bender T."/>
            <person name="Huebert T."/>
            <person name="Mason A.S."/>
            <person name="Pires J.C."/>
            <person name="Barker G."/>
            <person name="Moore J."/>
            <person name="Walley P.G."/>
            <person name="Manoli S."/>
            <person name="Batley J."/>
            <person name="Edwards D."/>
            <person name="Nelson M.N."/>
            <person name="Wang X."/>
            <person name="Paterson A.H."/>
            <person name="King G."/>
            <person name="Bancroft I."/>
            <person name="Chalhoub B."/>
            <person name="Sharpe A.G."/>
        </authorList>
    </citation>
    <scope>NUCLEOTIDE SEQUENCE</scope>
    <source>
        <strain evidence="1 2">cv. TO1000</strain>
    </source>
</reference>
<dbReference type="OMA" id="FTCNAYK"/>
<dbReference type="Proteomes" id="UP000032141">
    <property type="component" value="Chromosome C8"/>
</dbReference>
<proteinExistence type="predicted"/>
<sequence>MKKMKKHCDMLQFVCDAEHGIPSSCPCGGRTVDEVSINPTDKDFLPGRRYFTCNAYKSLGRGSLLKAEGGRNGCRDCSA</sequence>